<evidence type="ECO:0000313" key="3">
    <source>
        <dbReference type="EMBL" id="MFD1466249.1"/>
    </source>
</evidence>
<evidence type="ECO:0000313" key="4">
    <source>
        <dbReference type="Proteomes" id="UP001597244"/>
    </source>
</evidence>
<dbReference type="Gene3D" id="3.30.1180.10">
    <property type="match status" value="1"/>
</dbReference>
<dbReference type="InterPro" id="IPR003797">
    <property type="entry name" value="DegV"/>
</dbReference>
<organism evidence="3 4">
    <name type="scientific">Lapidilactobacillus mulanensis</name>
    <dbReference type="NCBI Taxonomy" id="2485999"/>
    <lineage>
        <taxon>Bacteria</taxon>
        <taxon>Bacillati</taxon>
        <taxon>Bacillota</taxon>
        <taxon>Bacilli</taxon>
        <taxon>Lactobacillales</taxon>
        <taxon>Lactobacillaceae</taxon>
        <taxon>Lapidilactobacillus</taxon>
    </lineage>
</organism>
<evidence type="ECO:0000256" key="2">
    <source>
        <dbReference type="ARBA" id="ARBA00023121"/>
    </source>
</evidence>
<dbReference type="Gene3D" id="3.40.50.10170">
    <property type="match status" value="1"/>
</dbReference>
<comment type="function">
    <text evidence="1">May bind long-chain fatty acids, such as palmitate, and may play a role in lipid transport or fatty acid metabolism.</text>
</comment>
<dbReference type="Proteomes" id="UP001597244">
    <property type="component" value="Unassembled WGS sequence"/>
</dbReference>
<dbReference type="NCBIfam" id="TIGR00762">
    <property type="entry name" value="DegV"/>
    <property type="match status" value="1"/>
</dbReference>
<dbReference type="InterPro" id="IPR050270">
    <property type="entry name" value="DegV_domain_contain"/>
</dbReference>
<reference evidence="4" key="1">
    <citation type="journal article" date="2019" name="Int. J. Syst. Evol. Microbiol.">
        <title>The Global Catalogue of Microorganisms (GCM) 10K type strain sequencing project: providing services to taxonomists for standard genome sequencing and annotation.</title>
        <authorList>
            <consortium name="The Broad Institute Genomics Platform"/>
            <consortium name="The Broad Institute Genome Sequencing Center for Infectious Disease"/>
            <person name="Wu L."/>
            <person name="Ma J."/>
        </authorList>
    </citation>
    <scope>NUCLEOTIDE SEQUENCE [LARGE SCALE GENOMIC DNA]</scope>
    <source>
        <strain evidence="4">CCM 8951</strain>
    </source>
</reference>
<name>A0ABW4DRY6_9LACO</name>
<keyword evidence="4" id="KW-1185">Reference proteome</keyword>
<evidence type="ECO:0000256" key="1">
    <source>
        <dbReference type="ARBA" id="ARBA00003238"/>
    </source>
</evidence>
<dbReference type="PROSITE" id="PS51482">
    <property type="entry name" value="DEGV"/>
    <property type="match status" value="1"/>
</dbReference>
<dbReference type="RefSeq" id="WP_125578000.1">
    <property type="nucleotide sequence ID" value="NZ_JBHTOF010000099.1"/>
</dbReference>
<accession>A0ABW4DRY6</accession>
<dbReference type="EMBL" id="JBHTOF010000099">
    <property type="protein sequence ID" value="MFD1466249.1"/>
    <property type="molecule type" value="Genomic_DNA"/>
</dbReference>
<dbReference type="Pfam" id="PF02645">
    <property type="entry name" value="DegV"/>
    <property type="match status" value="1"/>
</dbReference>
<proteinExistence type="predicted"/>
<protein>
    <submittedName>
        <fullName evidence="3">DegV family protein</fullName>
    </submittedName>
</protein>
<keyword evidence="2" id="KW-0446">Lipid-binding</keyword>
<dbReference type="InterPro" id="IPR043168">
    <property type="entry name" value="DegV_C"/>
</dbReference>
<sequence>MSIAIVTDSSAYLSTAEINELNIKVIPTPVIIDDVVYQEGVDLSADEFYEKLRTAKTFPSTSQPSLGDTLKAYEDLANEGYDTVLSIHLSSTISGFYNTLVTMTPNLKTIKVIPYDSGITIRLMGYLVLKAAIMAHNGASVQEIITQLDQLKQTMNEVFIVNDLQNLVRGGRLSNASAFIGTMLKIKPLLTFDAKSNKIVAFEKVRSIKKAYARAEELFANDYQQAPQPLRLLIVHANDLVAAQAWETAIHAKFPDLTTEITYFGPAIGTHLGEKAIALAWMADIYC</sequence>
<dbReference type="PANTHER" id="PTHR33434:SF2">
    <property type="entry name" value="FATTY ACID-BINDING PROTEIN TM_1468"/>
    <property type="match status" value="1"/>
</dbReference>
<dbReference type="PANTHER" id="PTHR33434">
    <property type="entry name" value="DEGV DOMAIN-CONTAINING PROTEIN DR_1986-RELATED"/>
    <property type="match status" value="1"/>
</dbReference>
<gene>
    <name evidence="3" type="ORF">ACFQ4L_09270</name>
</gene>
<comment type="caution">
    <text evidence="3">The sequence shown here is derived from an EMBL/GenBank/DDBJ whole genome shotgun (WGS) entry which is preliminary data.</text>
</comment>
<dbReference type="SUPFAM" id="SSF82549">
    <property type="entry name" value="DAK1/DegV-like"/>
    <property type="match status" value="1"/>
</dbReference>